<dbReference type="PANTHER" id="PTHR43081:SF1">
    <property type="entry name" value="ADENYLATE CYCLASE, TERMINAL-DIFFERENTIATION SPECIFIC"/>
    <property type="match status" value="1"/>
</dbReference>
<accession>A0A061RIC5</accession>
<dbReference type="InterPro" id="IPR050697">
    <property type="entry name" value="Adenylyl/Guanylyl_Cyclase_3/4"/>
</dbReference>
<sequence length="674" mass="75870">YIVRVWALNKAGVASDVSKSLEIEVVPSEIDFGADNGRSSNNDATCFGALLFLGLVLVIFFILRRYARHDKVHRKYLEHQSMVNSLIMSLEEVNSDEGLSSSTIRRCKELAFVTTDLMDSTKMAAASVEGFQQVQDIHDSVMREGISRHSGYEINTEGDAFQVAFKDVFDAIKFCMHVQYRLLEVPWSRAVLKLPSCKEVYSTDGDLLFKGPRVRMGIHWARKGTFSQRLHPLTKHRIFAGPSWRIAQELGDGANGGQVLMTHDVWVVVRNNMGKASYPVVQQIGLYKFEASSMPMWVYEVKELLSMPLRRNFPEPRGIQLVDNGWALNIMTPPVKPEDKQSLAVVALALKPPPKYAYHDLPPSMSQRLYEQLAIQVMQFRGYIFRVNKKRGYFLVAFGGTMDSLRFCHSFQLLLMFIGWPSEAESFCEKQVLGPDGRYIFNGPRIAMAINEESDYEATTLYNQHPHREDAVDYNGPCVDHAKELSGIVHGGQVVLTQHAWINVQDQLPAQAQALSLGVHRVSNRMSEPMLLMQVMPGVLNRRQFPKLPSLEELEPGYLSSPDPSKDIAIVFVKVSKPAVVTSNERIVLHKKADMQLGKRDTPEGDADYAMFLDENEDLMKADNSSTSSNNMASPFLELATTPSSGNFTLLRAYAKSIKLYETALRDALKRFEG</sequence>
<reference evidence="2" key="1">
    <citation type="submission" date="2014-05" db="EMBL/GenBank/DDBJ databases">
        <title>The transcriptome of the halophilic microalga Tetraselmis sp. GSL018 isolated from the Great Salt Lake, Utah.</title>
        <authorList>
            <person name="Jinkerson R.E."/>
            <person name="D'Adamo S."/>
            <person name="Posewitz M.C."/>
        </authorList>
    </citation>
    <scope>NUCLEOTIDE SEQUENCE</scope>
    <source>
        <strain evidence="2">GSL018</strain>
    </source>
</reference>
<keyword evidence="1" id="KW-0812">Transmembrane</keyword>
<feature type="transmembrane region" description="Helical" evidence="1">
    <location>
        <begin position="47"/>
        <end position="67"/>
    </location>
</feature>
<name>A0A061RIC5_9CHLO</name>
<proteinExistence type="predicted"/>
<dbReference type="Gene3D" id="3.30.70.1230">
    <property type="entry name" value="Nucleotide cyclase"/>
    <property type="match status" value="2"/>
</dbReference>
<organism evidence="2">
    <name type="scientific">Tetraselmis sp. GSL018</name>
    <dbReference type="NCBI Taxonomy" id="582737"/>
    <lineage>
        <taxon>Eukaryota</taxon>
        <taxon>Viridiplantae</taxon>
        <taxon>Chlorophyta</taxon>
        <taxon>core chlorophytes</taxon>
        <taxon>Chlorodendrophyceae</taxon>
        <taxon>Chlorodendrales</taxon>
        <taxon>Chlorodendraceae</taxon>
        <taxon>Tetraselmis</taxon>
    </lineage>
</organism>
<dbReference type="EMBL" id="GBEZ01015670">
    <property type="protein sequence ID" value="JAC70514.1"/>
    <property type="molecule type" value="Transcribed_RNA"/>
</dbReference>
<dbReference type="PANTHER" id="PTHR43081">
    <property type="entry name" value="ADENYLATE CYCLASE, TERMINAL-DIFFERENTIATION SPECIFIC-RELATED"/>
    <property type="match status" value="1"/>
</dbReference>
<evidence type="ECO:0000313" key="2">
    <source>
        <dbReference type="EMBL" id="JAC70514.1"/>
    </source>
</evidence>
<dbReference type="InterPro" id="IPR029787">
    <property type="entry name" value="Nucleotide_cyclase"/>
</dbReference>
<feature type="non-terminal residue" evidence="2">
    <location>
        <position position="1"/>
    </location>
</feature>
<dbReference type="SUPFAM" id="SSF55073">
    <property type="entry name" value="Nucleotide cyclase"/>
    <property type="match status" value="2"/>
</dbReference>
<gene>
    <name evidence="2" type="ORF">TSPGSL018_3972</name>
</gene>
<protein>
    <submittedName>
        <fullName evidence="2">Adenylate cyclase</fullName>
    </submittedName>
</protein>
<evidence type="ECO:0000256" key="1">
    <source>
        <dbReference type="SAM" id="Phobius"/>
    </source>
</evidence>
<keyword evidence="1" id="KW-0472">Membrane</keyword>
<keyword evidence="1" id="KW-1133">Transmembrane helix</keyword>
<dbReference type="AlphaFoldDB" id="A0A061RIC5"/>